<evidence type="ECO:0000313" key="5">
    <source>
        <dbReference type="Proteomes" id="UP000000263"/>
    </source>
</evidence>
<dbReference type="InterPro" id="IPR051458">
    <property type="entry name" value="Cyt/Met_Dipeptidase"/>
</dbReference>
<dbReference type="GO" id="GO:0009014">
    <property type="term" value="F:succinyl-diaminopimelate desuccinylase activity"/>
    <property type="evidence" value="ECO:0007669"/>
    <property type="project" value="TreeGrafter"/>
</dbReference>
<evidence type="ECO:0000313" key="4">
    <source>
        <dbReference type="EMBL" id="ABU56329.1"/>
    </source>
</evidence>
<dbReference type="RefSeq" id="WP_011997734.1">
    <property type="nucleotide sequence ID" value="NC_009767.1"/>
</dbReference>
<dbReference type="OrthoDB" id="9761532at2"/>
<proteinExistence type="predicted"/>
<sequence>MTEPAVISTDQLICDLDHLISLPGSPGQADDLRAVAARIAAMMRSRGLHVEVRPTSGAPIVIGWRGGRQPYTVLLYHHYDTPSPGPWRAWRHDPFQLAERDGIVYGRGVADGKGPLAAHLNAIAALIDAEGELPCGVVVVAEGDYLTGSPYLGALIADRRALFKADACLASGGDRDAGGQPFCYSGAKGLVQVLLRVQQSQNPLPAGLAASIPNPLWRLIWALNQIKTDQEEVLIGGFYDAIEGPTTAENRILRTVFADETGRRNAWNVDQFLFGLTGAPLVRSEVTLPTCNINLLQTEPMGDPPLIPRSALARLDFQLVPRQFPQMVVEALQAHLAAKGLSDILVERLPGGYPPAQSRIDDSFVQLVSDVGRYIHGAPLTILPRGPFNLPLFYFAEAFGIPVASVGVARPSSAILGANENIPLPDLVRHGQHLIEVLYACAAAHASA</sequence>
<protein>
    <submittedName>
        <fullName evidence="4">Peptidase M20</fullName>
    </submittedName>
</protein>
<dbReference type="STRING" id="383372.Rcas_0196"/>
<dbReference type="PANTHER" id="PTHR43270:SF8">
    <property type="entry name" value="DI- AND TRIPEPTIDASE DUG2-RELATED"/>
    <property type="match status" value="1"/>
</dbReference>
<keyword evidence="1" id="KW-0645">Protease</keyword>
<dbReference type="GO" id="GO:0009089">
    <property type="term" value="P:lysine biosynthetic process via diaminopimelate"/>
    <property type="evidence" value="ECO:0007669"/>
    <property type="project" value="TreeGrafter"/>
</dbReference>
<keyword evidence="3" id="KW-0378">Hydrolase</keyword>
<dbReference type="Gene3D" id="3.30.70.360">
    <property type="match status" value="1"/>
</dbReference>
<evidence type="ECO:0000256" key="2">
    <source>
        <dbReference type="ARBA" id="ARBA00022723"/>
    </source>
</evidence>
<dbReference type="PANTHER" id="PTHR43270">
    <property type="entry name" value="BETA-ALA-HIS DIPEPTIDASE"/>
    <property type="match status" value="1"/>
</dbReference>
<dbReference type="GO" id="GO:0005829">
    <property type="term" value="C:cytosol"/>
    <property type="evidence" value="ECO:0007669"/>
    <property type="project" value="TreeGrafter"/>
</dbReference>
<dbReference type="EMBL" id="CP000804">
    <property type="protein sequence ID" value="ABU56329.1"/>
    <property type="molecule type" value="Genomic_DNA"/>
</dbReference>
<dbReference type="GO" id="GO:0046872">
    <property type="term" value="F:metal ion binding"/>
    <property type="evidence" value="ECO:0007669"/>
    <property type="project" value="UniProtKB-KW"/>
</dbReference>
<dbReference type="Proteomes" id="UP000000263">
    <property type="component" value="Chromosome"/>
</dbReference>
<evidence type="ECO:0000256" key="1">
    <source>
        <dbReference type="ARBA" id="ARBA00022670"/>
    </source>
</evidence>
<dbReference type="GO" id="GO:0006508">
    <property type="term" value="P:proteolysis"/>
    <property type="evidence" value="ECO:0007669"/>
    <property type="project" value="UniProtKB-KW"/>
</dbReference>
<reference evidence="4 5" key="1">
    <citation type="submission" date="2007-08" db="EMBL/GenBank/DDBJ databases">
        <title>Complete sequence of Roseiflexus castenholzii DSM 13941.</title>
        <authorList>
            <consortium name="US DOE Joint Genome Institute"/>
            <person name="Copeland A."/>
            <person name="Lucas S."/>
            <person name="Lapidus A."/>
            <person name="Barry K."/>
            <person name="Glavina del Rio T."/>
            <person name="Dalin E."/>
            <person name="Tice H."/>
            <person name="Pitluck S."/>
            <person name="Thompson L.S."/>
            <person name="Brettin T."/>
            <person name="Bruce D."/>
            <person name="Detter J.C."/>
            <person name="Han C."/>
            <person name="Tapia R."/>
            <person name="Schmutz J."/>
            <person name="Larimer F."/>
            <person name="Land M."/>
            <person name="Hauser L."/>
            <person name="Kyrpides N."/>
            <person name="Mikhailova N."/>
            <person name="Bryant D.A."/>
            <person name="Hanada S."/>
            <person name="Tsukatani Y."/>
            <person name="Richardson P."/>
        </authorList>
    </citation>
    <scope>NUCLEOTIDE SEQUENCE [LARGE SCALE GENOMIC DNA]</scope>
    <source>
        <strain evidence="5">DSM 13941 / HLO8</strain>
    </source>
</reference>
<gene>
    <name evidence="4" type="ordered locus">Rcas_0196</name>
</gene>
<dbReference type="Gene3D" id="3.40.630.10">
    <property type="entry name" value="Zn peptidases"/>
    <property type="match status" value="1"/>
</dbReference>
<dbReference type="eggNOG" id="COG0624">
    <property type="taxonomic scope" value="Bacteria"/>
</dbReference>
<name>A7NFU8_ROSCS</name>
<keyword evidence="5" id="KW-1185">Reference proteome</keyword>
<dbReference type="KEGG" id="rca:Rcas_0196"/>
<dbReference type="SUPFAM" id="SSF53187">
    <property type="entry name" value="Zn-dependent exopeptidases"/>
    <property type="match status" value="1"/>
</dbReference>
<dbReference type="AlphaFoldDB" id="A7NFU8"/>
<accession>A7NFU8</accession>
<dbReference type="Pfam" id="PF01546">
    <property type="entry name" value="Peptidase_M20"/>
    <property type="match status" value="1"/>
</dbReference>
<dbReference type="HOGENOM" id="CLU_029469_2_1_0"/>
<organism evidence="4 5">
    <name type="scientific">Roseiflexus castenholzii (strain DSM 13941 / HLO8)</name>
    <dbReference type="NCBI Taxonomy" id="383372"/>
    <lineage>
        <taxon>Bacteria</taxon>
        <taxon>Bacillati</taxon>
        <taxon>Chloroflexota</taxon>
        <taxon>Chloroflexia</taxon>
        <taxon>Chloroflexales</taxon>
        <taxon>Roseiflexineae</taxon>
        <taxon>Roseiflexaceae</taxon>
        <taxon>Roseiflexus</taxon>
    </lineage>
</organism>
<keyword evidence="2" id="KW-0479">Metal-binding</keyword>
<dbReference type="GO" id="GO:0008233">
    <property type="term" value="F:peptidase activity"/>
    <property type="evidence" value="ECO:0007669"/>
    <property type="project" value="UniProtKB-KW"/>
</dbReference>
<evidence type="ECO:0000256" key="3">
    <source>
        <dbReference type="ARBA" id="ARBA00022801"/>
    </source>
</evidence>
<dbReference type="InterPro" id="IPR002933">
    <property type="entry name" value="Peptidase_M20"/>
</dbReference>